<reference evidence="4" key="1">
    <citation type="submission" date="2019-09" db="EMBL/GenBank/DDBJ databases">
        <title>Mumia zhuanghuii sp. nov. isolated from the intestinal contents of plateau pika (Ochotona curzoniae) in the Qinghai-Tibet plateau of China.</title>
        <authorList>
            <person name="Tian Z."/>
        </authorList>
    </citation>
    <scope>NUCLEOTIDE SEQUENCE [LARGE SCALE GENOMIC DNA]</scope>
    <source>
        <strain evidence="4">L-031</strain>
    </source>
</reference>
<evidence type="ECO:0000313" key="3">
    <source>
        <dbReference type="EMBL" id="QEW04645.1"/>
    </source>
</evidence>
<feature type="compositionally biased region" description="Basic and acidic residues" evidence="1">
    <location>
        <begin position="15"/>
        <end position="28"/>
    </location>
</feature>
<organism evidence="3 4">
    <name type="scientific">Microbacterium lushaniae</name>
    <dbReference type="NCBI Taxonomy" id="2614639"/>
    <lineage>
        <taxon>Bacteria</taxon>
        <taxon>Bacillati</taxon>
        <taxon>Actinomycetota</taxon>
        <taxon>Actinomycetes</taxon>
        <taxon>Micrococcales</taxon>
        <taxon>Microbacteriaceae</taxon>
        <taxon>Microbacterium</taxon>
    </lineage>
</organism>
<sequence length="316" mass="33336">MSWPDASARASGAEAHPDGRAYGRGHTERVQRRTWGSFSAAVALVALFLGSPPAAIAVEPKAAPATVAVEDYAGARADHVTSELKAMDLDWKFSKRVLKKSNWWVTKQSPKPGSLVKPGTVLKLTVSKKAPLSEAQVKAAQNAAFDQLPDIPMWDGATVKGTVVSASEVCVDRKYGDGRNAGFVVVTVPTLELGEPLDGTCKKDYRPSRANAAGVVDVPASVAGAPGLLVSSDFGTDWPLTVPYAVVHCADYKAGSRTLQIVTVVAPDGTTYAVNGTAMTFTDFPEIDVIWANSPEIPDSKISISPVINAGMSLCR</sequence>
<protein>
    <submittedName>
        <fullName evidence="3">PASTA domain-containing protein</fullName>
    </submittedName>
</protein>
<evidence type="ECO:0000256" key="1">
    <source>
        <dbReference type="SAM" id="MobiDB-lite"/>
    </source>
</evidence>
<proteinExistence type="predicted"/>
<dbReference type="PROSITE" id="PS51178">
    <property type="entry name" value="PASTA"/>
    <property type="match status" value="1"/>
</dbReference>
<feature type="domain" description="PASTA" evidence="2">
    <location>
        <begin position="63"/>
        <end position="128"/>
    </location>
</feature>
<keyword evidence="4" id="KW-1185">Reference proteome</keyword>
<dbReference type="Pfam" id="PF10709">
    <property type="entry name" value="DUF2511"/>
    <property type="match status" value="1"/>
</dbReference>
<dbReference type="EMBL" id="CP044232">
    <property type="protein sequence ID" value="QEW04645.1"/>
    <property type="molecule type" value="Genomic_DNA"/>
</dbReference>
<dbReference type="AlphaFoldDB" id="A0A5J6L844"/>
<dbReference type="SMART" id="SM00740">
    <property type="entry name" value="PASTA"/>
    <property type="match status" value="1"/>
</dbReference>
<dbReference type="KEGG" id="mlz:F6J85_17170"/>
<feature type="region of interest" description="Disordered" evidence="1">
    <location>
        <begin position="1"/>
        <end position="28"/>
    </location>
</feature>
<evidence type="ECO:0000259" key="2">
    <source>
        <dbReference type="PROSITE" id="PS51178"/>
    </source>
</evidence>
<dbReference type="InterPro" id="IPR005543">
    <property type="entry name" value="PASTA_dom"/>
</dbReference>
<dbReference type="Gene3D" id="3.30.10.20">
    <property type="match status" value="1"/>
</dbReference>
<accession>A0A5J6L844</accession>
<name>A0A5J6L844_9MICO</name>
<dbReference type="InterPro" id="IPR019648">
    <property type="entry name" value="YebY"/>
</dbReference>
<dbReference type="Proteomes" id="UP000325516">
    <property type="component" value="Chromosome"/>
</dbReference>
<dbReference type="Pfam" id="PF03793">
    <property type="entry name" value="PASTA"/>
    <property type="match status" value="1"/>
</dbReference>
<dbReference type="CDD" id="cd06577">
    <property type="entry name" value="PASTA_pknB"/>
    <property type="match status" value="1"/>
</dbReference>
<gene>
    <name evidence="3" type="ORF">F6J85_17170</name>
</gene>
<evidence type="ECO:0000313" key="4">
    <source>
        <dbReference type="Proteomes" id="UP000325516"/>
    </source>
</evidence>